<dbReference type="PANTHER" id="PTHR30480">
    <property type="entry name" value="BETA-HEXOSAMINIDASE-RELATED"/>
    <property type="match status" value="1"/>
</dbReference>
<comment type="caution">
    <text evidence="6">The sequence shown here is derived from an EMBL/GenBank/DDBJ whole genome shotgun (WGS) entry which is preliminary data.</text>
</comment>
<gene>
    <name evidence="6" type="ORF">DQK91_17705</name>
</gene>
<reference evidence="6 7" key="1">
    <citation type="submission" date="2018-06" db="EMBL/GenBank/DDBJ databases">
        <title>Complete genome of Desulfovibrio marinus P48SEP.</title>
        <authorList>
            <person name="Crispim J.S."/>
            <person name="Vidigal P.M.P."/>
            <person name="Silva L.C.F."/>
            <person name="Araujo L.C."/>
            <person name="Laguardia C.N."/>
            <person name="Dias R.S."/>
            <person name="Sousa M.P."/>
            <person name="Paula S.O."/>
            <person name="Silva C."/>
        </authorList>
    </citation>
    <scope>NUCLEOTIDE SEQUENCE [LARGE SCALE GENOMIC DNA]</scope>
    <source>
        <strain evidence="6 7">P48SEP</strain>
    </source>
</reference>
<dbReference type="GO" id="GO:0004553">
    <property type="term" value="F:hydrolase activity, hydrolyzing O-glycosyl compounds"/>
    <property type="evidence" value="ECO:0007669"/>
    <property type="project" value="InterPro"/>
</dbReference>
<organism evidence="6 7">
    <name type="scientific">Oceanidesulfovibrio marinus</name>
    <dbReference type="NCBI Taxonomy" id="370038"/>
    <lineage>
        <taxon>Bacteria</taxon>
        <taxon>Pseudomonadati</taxon>
        <taxon>Thermodesulfobacteriota</taxon>
        <taxon>Desulfovibrionia</taxon>
        <taxon>Desulfovibrionales</taxon>
        <taxon>Desulfovibrionaceae</taxon>
        <taxon>Oceanidesulfovibrio</taxon>
    </lineage>
</organism>
<dbReference type="InterPro" id="IPR017853">
    <property type="entry name" value="GH"/>
</dbReference>
<dbReference type="OrthoDB" id="9781691at2"/>
<dbReference type="InterPro" id="IPR001764">
    <property type="entry name" value="Glyco_hydro_3_N"/>
</dbReference>
<evidence type="ECO:0000313" key="6">
    <source>
        <dbReference type="EMBL" id="TVM31769.1"/>
    </source>
</evidence>
<evidence type="ECO:0000256" key="2">
    <source>
        <dbReference type="ARBA" id="ARBA00022801"/>
    </source>
</evidence>
<name>A0A6P1ZCA4_9BACT</name>
<dbReference type="InterPro" id="IPR050226">
    <property type="entry name" value="NagZ_Beta-hexosaminidase"/>
</dbReference>
<evidence type="ECO:0000313" key="7">
    <source>
        <dbReference type="Proteomes" id="UP000434052"/>
    </source>
</evidence>
<evidence type="ECO:0000256" key="3">
    <source>
        <dbReference type="ARBA" id="ARBA00023295"/>
    </source>
</evidence>
<dbReference type="GO" id="GO:0005975">
    <property type="term" value="P:carbohydrate metabolic process"/>
    <property type="evidence" value="ECO:0007669"/>
    <property type="project" value="InterPro"/>
</dbReference>
<comment type="similarity">
    <text evidence="1">Belongs to the glycosyl hydrolase 3 family.</text>
</comment>
<dbReference type="PANTHER" id="PTHR30480:SF16">
    <property type="entry name" value="GLYCOSIDE HYDROLASE FAMILY 3 DOMAIN PROTEIN"/>
    <property type="match status" value="1"/>
</dbReference>
<dbReference type="EMBL" id="QMIF01000014">
    <property type="protein sequence ID" value="TVM31769.1"/>
    <property type="molecule type" value="Genomic_DNA"/>
</dbReference>
<sequence>MAAALLAAACVMFCAAGAFAADRAKAGAGTAMQADEPTLEAMLGQMVMVGFRGLMADPESAIGQDIRAGRVGGVILFDYDVALKSRTRNIDNPAQVLALTRGLQAMTPDTLLVAVDQEGGRVMRLKPRYGFPDSPSAELLGEAGDPEATRGVASAMGQTLATAGFNLDFAPVVDVNVNPANPVIGGLGRSFSGDSEVVAQQAGAFVQGLHEHGVLSCLKHFPGHGSSTGDTHVGLTDVTRTWTEAELIPYRRLIAAGLVDMIMTAHIVNRKLDARLPASLSEKVITGLLRGELGFDGVVVSDDLQMGAIAKEYSPEKAAVLAIHAGADIVLFGNNLNYDPGVARRVVAHLVKEVRAGRIDAQRIRRSYERIRRLKDSIAR</sequence>
<feature type="chain" id="PRO_5027043977" evidence="4">
    <location>
        <begin position="21"/>
        <end position="380"/>
    </location>
</feature>
<evidence type="ECO:0000256" key="4">
    <source>
        <dbReference type="SAM" id="SignalP"/>
    </source>
</evidence>
<keyword evidence="3" id="KW-0326">Glycosidase</keyword>
<accession>A0A6P1ZCA4</accession>
<dbReference type="Gene3D" id="3.20.20.300">
    <property type="entry name" value="Glycoside hydrolase, family 3, N-terminal domain"/>
    <property type="match status" value="1"/>
</dbReference>
<feature type="domain" description="Glycoside hydrolase family 3 N-terminal" evidence="5">
    <location>
        <begin position="38"/>
        <end position="374"/>
    </location>
</feature>
<dbReference type="InterPro" id="IPR036962">
    <property type="entry name" value="Glyco_hydro_3_N_sf"/>
</dbReference>
<protein>
    <submittedName>
        <fullName evidence="6">Glycoside hydrolase family 3</fullName>
    </submittedName>
</protein>
<proteinExistence type="inferred from homology"/>
<evidence type="ECO:0000259" key="5">
    <source>
        <dbReference type="Pfam" id="PF00933"/>
    </source>
</evidence>
<dbReference type="Pfam" id="PF00933">
    <property type="entry name" value="Glyco_hydro_3"/>
    <property type="match status" value="1"/>
</dbReference>
<keyword evidence="2 6" id="KW-0378">Hydrolase</keyword>
<dbReference type="Proteomes" id="UP000434052">
    <property type="component" value="Unassembled WGS sequence"/>
</dbReference>
<dbReference type="SUPFAM" id="SSF51445">
    <property type="entry name" value="(Trans)glycosidases"/>
    <property type="match status" value="1"/>
</dbReference>
<dbReference type="GO" id="GO:0009254">
    <property type="term" value="P:peptidoglycan turnover"/>
    <property type="evidence" value="ECO:0007669"/>
    <property type="project" value="TreeGrafter"/>
</dbReference>
<evidence type="ECO:0000256" key="1">
    <source>
        <dbReference type="ARBA" id="ARBA00005336"/>
    </source>
</evidence>
<feature type="signal peptide" evidence="4">
    <location>
        <begin position="1"/>
        <end position="20"/>
    </location>
</feature>
<keyword evidence="4" id="KW-0732">Signal</keyword>
<dbReference type="AlphaFoldDB" id="A0A6P1ZCA4"/>